<dbReference type="AlphaFoldDB" id="A0AAV2RJF9"/>
<organism evidence="6 7">
    <name type="scientific">Meganyctiphanes norvegica</name>
    <name type="common">Northern krill</name>
    <name type="synonym">Thysanopoda norvegica</name>
    <dbReference type="NCBI Taxonomy" id="48144"/>
    <lineage>
        <taxon>Eukaryota</taxon>
        <taxon>Metazoa</taxon>
        <taxon>Ecdysozoa</taxon>
        <taxon>Arthropoda</taxon>
        <taxon>Crustacea</taxon>
        <taxon>Multicrustacea</taxon>
        <taxon>Malacostraca</taxon>
        <taxon>Eumalacostraca</taxon>
        <taxon>Eucarida</taxon>
        <taxon>Euphausiacea</taxon>
        <taxon>Euphausiidae</taxon>
        <taxon>Meganyctiphanes</taxon>
    </lineage>
</organism>
<evidence type="ECO:0000256" key="5">
    <source>
        <dbReference type="ARBA" id="ARBA00046278"/>
    </source>
</evidence>
<dbReference type="Pfam" id="PF00071">
    <property type="entry name" value="Ras"/>
    <property type="match status" value="1"/>
</dbReference>
<dbReference type="GO" id="GO:0012505">
    <property type="term" value="C:endomembrane system"/>
    <property type="evidence" value="ECO:0007669"/>
    <property type="project" value="UniProtKB-SubCell"/>
</dbReference>
<dbReference type="PROSITE" id="PS51421">
    <property type="entry name" value="RAS"/>
    <property type="match status" value="1"/>
</dbReference>
<dbReference type="PANTHER" id="PTHR24070">
    <property type="entry name" value="RAS, DI-RAS, AND RHEB FAMILY MEMBERS OF SMALL GTPASE SUPERFAMILY"/>
    <property type="match status" value="1"/>
</dbReference>
<keyword evidence="7" id="KW-1185">Reference proteome</keyword>
<evidence type="ECO:0000256" key="1">
    <source>
        <dbReference type="ARBA" id="ARBA00022481"/>
    </source>
</evidence>
<dbReference type="SMART" id="SM00173">
    <property type="entry name" value="RAS"/>
    <property type="match status" value="1"/>
</dbReference>
<keyword evidence="3" id="KW-0342">GTP-binding</keyword>
<keyword evidence="4" id="KW-0449">Lipoprotein</keyword>
<dbReference type="EMBL" id="CAXKWB010023152">
    <property type="protein sequence ID" value="CAL4124900.1"/>
    <property type="molecule type" value="Genomic_DNA"/>
</dbReference>
<dbReference type="Proteomes" id="UP001497623">
    <property type="component" value="Unassembled WGS sequence"/>
</dbReference>
<dbReference type="GO" id="GO:0016020">
    <property type="term" value="C:membrane"/>
    <property type="evidence" value="ECO:0007669"/>
    <property type="project" value="InterPro"/>
</dbReference>
<dbReference type="GO" id="GO:0003924">
    <property type="term" value="F:GTPase activity"/>
    <property type="evidence" value="ECO:0007669"/>
    <property type="project" value="InterPro"/>
</dbReference>
<keyword evidence="2" id="KW-0547">Nucleotide-binding</keyword>
<dbReference type="InterPro" id="IPR027417">
    <property type="entry name" value="P-loop_NTPase"/>
</dbReference>
<comment type="subcellular location">
    <subcellularLocation>
        <location evidence="5">Endomembrane system</location>
        <topology evidence="5">Lipid-anchor</topology>
        <orientation evidence="5">Cytoplasmic side</orientation>
    </subcellularLocation>
</comment>
<feature type="non-terminal residue" evidence="6">
    <location>
        <position position="207"/>
    </location>
</feature>
<dbReference type="InterPro" id="IPR020849">
    <property type="entry name" value="Small_GTPase_Ras-type"/>
</dbReference>
<dbReference type="Gene3D" id="3.40.50.300">
    <property type="entry name" value="P-loop containing nucleotide triphosphate hydrolases"/>
    <property type="match status" value="1"/>
</dbReference>
<gene>
    <name evidence="6" type="ORF">MNOR_LOCUS24858</name>
</gene>
<dbReference type="GO" id="GO:0007165">
    <property type="term" value="P:signal transduction"/>
    <property type="evidence" value="ECO:0007669"/>
    <property type="project" value="InterPro"/>
</dbReference>
<evidence type="ECO:0000313" key="7">
    <source>
        <dbReference type="Proteomes" id="UP001497623"/>
    </source>
</evidence>
<protein>
    <submittedName>
        <fullName evidence="6">Uncharacterized protein</fullName>
    </submittedName>
</protein>
<proteinExistence type="predicted"/>
<evidence type="ECO:0000313" key="6">
    <source>
        <dbReference type="EMBL" id="CAL4124900.1"/>
    </source>
</evidence>
<name>A0AAV2RJF9_MEGNR</name>
<evidence type="ECO:0000256" key="4">
    <source>
        <dbReference type="ARBA" id="ARBA00023288"/>
    </source>
</evidence>
<evidence type="ECO:0000256" key="2">
    <source>
        <dbReference type="ARBA" id="ARBA00022741"/>
    </source>
</evidence>
<accession>A0AAV2RJF9</accession>
<dbReference type="GO" id="GO:0005525">
    <property type="term" value="F:GTP binding"/>
    <property type="evidence" value="ECO:0007669"/>
    <property type="project" value="UniProtKB-KW"/>
</dbReference>
<dbReference type="InterPro" id="IPR001806">
    <property type="entry name" value="Small_GTPase"/>
</dbReference>
<comment type="caution">
    <text evidence="6">The sequence shown here is derived from an EMBL/GenBank/DDBJ whole genome shotgun (WGS) entry which is preliminary data.</text>
</comment>
<evidence type="ECO:0000256" key="3">
    <source>
        <dbReference type="ARBA" id="ARBA00023134"/>
    </source>
</evidence>
<keyword evidence="1" id="KW-0488">Methylation</keyword>
<sequence>MHHPPPRKDRNPGMREFIATLLTIGPLKKSKLSLQFLHYFFFKSYVTTVENPFPIQHIIINCFIIRNQLLNILDLVKSVSLSITCEKIQRIESLIIFSFQELNTIDAHVRCWGQIHKVKTKFSIPNYVLIILKKMDLEKIHPVAMEEAQTLARQLKIPYIECSAKIRMNVDQSFYELVRIVRKFQLAERPPAKPASKNNKTKCIIIF</sequence>
<reference evidence="6 7" key="1">
    <citation type="submission" date="2024-05" db="EMBL/GenBank/DDBJ databases">
        <authorList>
            <person name="Wallberg A."/>
        </authorList>
    </citation>
    <scope>NUCLEOTIDE SEQUENCE [LARGE SCALE GENOMIC DNA]</scope>
</reference>
<dbReference type="PRINTS" id="PR00449">
    <property type="entry name" value="RASTRNSFRMNG"/>
</dbReference>
<dbReference type="SUPFAM" id="SSF52540">
    <property type="entry name" value="P-loop containing nucleoside triphosphate hydrolases"/>
    <property type="match status" value="1"/>
</dbReference>